<dbReference type="InterPro" id="IPR007076">
    <property type="entry name" value="TfoX_N"/>
</dbReference>
<name>A2SL06_METPP</name>
<protein>
    <submittedName>
        <fullName evidence="2">Regulator of competence-specific genes-like protein</fullName>
    </submittedName>
</protein>
<dbReference type="RefSeq" id="WP_011830868.1">
    <property type="nucleotide sequence ID" value="NC_008825.1"/>
</dbReference>
<dbReference type="Proteomes" id="UP000000366">
    <property type="component" value="Chromosome"/>
</dbReference>
<gene>
    <name evidence="2" type="ordered locus">Mpe_A3292</name>
</gene>
<sequence length="132" mass="14513">MTPPRDEFAAHCVELLSSVGPAHAKRMFGGHGLYLDGLMIGLIAADQLYLKTDAQTLPQWRDAGGRAFVYESSRDGVVRTATMSYWTPPDEATESPDALRPWARLALEAALRAQAARVRKPAAAPRRRKPAR</sequence>
<accession>A2SL06</accession>
<dbReference type="AlphaFoldDB" id="A2SL06"/>
<dbReference type="KEGG" id="mpt:Mpe_A3292"/>
<dbReference type="EMBL" id="CP000555">
    <property type="protein sequence ID" value="ABM96245.1"/>
    <property type="molecule type" value="Genomic_DNA"/>
</dbReference>
<organism evidence="2 3">
    <name type="scientific">Methylibium petroleiphilum (strain ATCC BAA-1232 / LMG 22953 / PM1)</name>
    <dbReference type="NCBI Taxonomy" id="420662"/>
    <lineage>
        <taxon>Bacteria</taxon>
        <taxon>Pseudomonadati</taxon>
        <taxon>Pseudomonadota</taxon>
        <taxon>Betaproteobacteria</taxon>
        <taxon>Burkholderiales</taxon>
        <taxon>Sphaerotilaceae</taxon>
        <taxon>Methylibium</taxon>
    </lineage>
</organism>
<evidence type="ECO:0000313" key="3">
    <source>
        <dbReference type="Proteomes" id="UP000000366"/>
    </source>
</evidence>
<dbReference type="eggNOG" id="COG3070">
    <property type="taxonomic scope" value="Bacteria"/>
</dbReference>
<dbReference type="STRING" id="420662.Mpe_A3292"/>
<keyword evidence="3" id="KW-1185">Reference proteome</keyword>
<dbReference type="HOGENOM" id="CLU_125849_3_0_4"/>
<dbReference type="SUPFAM" id="SSF159894">
    <property type="entry name" value="YgaC/TfoX-N like"/>
    <property type="match status" value="1"/>
</dbReference>
<evidence type="ECO:0000313" key="2">
    <source>
        <dbReference type="EMBL" id="ABM96245.1"/>
    </source>
</evidence>
<proteinExistence type="predicted"/>
<evidence type="ECO:0000259" key="1">
    <source>
        <dbReference type="Pfam" id="PF04993"/>
    </source>
</evidence>
<dbReference type="Pfam" id="PF04993">
    <property type="entry name" value="TfoX_N"/>
    <property type="match status" value="1"/>
</dbReference>
<dbReference type="Gene3D" id="3.30.1460.30">
    <property type="entry name" value="YgaC/TfoX-N like chaperone"/>
    <property type="match status" value="1"/>
</dbReference>
<feature type="domain" description="TfoX N-terminal" evidence="1">
    <location>
        <begin position="14"/>
        <end position="110"/>
    </location>
</feature>
<reference evidence="2 3" key="1">
    <citation type="journal article" date="2007" name="J. Bacteriol.">
        <title>Whole-genome analysis of the methyl tert-butyl ether-degrading beta-proteobacterium Methylibium petroleiphilum PM1.</title>
        <authorList>
            <person name="Kane S.R."/>
            <person name="Chakicherla A.Y."/>
            <person name="Chain P.S.G."/>
            <person name="Schmidt R."/>
            <person name="Shin M.W."/>
            <person name="Legler T.C."/>
            <person name="Scow K.M."/>
            <person name="Larimer F.W."/>
            <person name="Lucas S.M."/>
            <person name="Richardson P.M."/>
            <person name="Hristova K.R."/>
        </authorList>
    </citation>
    <scope>NUCLEOTIDE SEQUENCE [LARGE SCALE GENOMIC DNA]</scope>
    <source>
        <strain evidence="3">ATCC BAA-1232 / LMG 22953 / PM1</strain>
    </source>
</reference>